<keyword evidence="3" id="KW-0804">Transcription</keyword>
<dbReference type="Gene3D" id="3.40.50.2300">
    <property type="match status" value="1"/>
</dbReference>
<keyword evidence="4" id="KW-0597">Phosphoprotein</keyword>
<evidence type="ECO:0000259" key="7">
    <source>
        <dbReference type="PROSITE" id="PS51755"/>
    </source>
</evidence>
<keyword evidence="2 5" id="KW-0238">DNA-binding</keyword>
<dbReference type="Pfam" id="PF00072">
    <property type="entry name" value="Response_reg"/>
    <property type="match status" value="1"/>
</dbReference>
<evidence type="ECO:0000256" key="4">
    <source>
        <dbReference type="PROSITE-ProRule" id="PRU00169"/>
    </source>
</evidence>
<reference evidence="9" key="1">
    <citation type="submission" date="2015-06" db="EMBL/GenBank/DDBJ databases">
        <authorList>
            <person name="Lim Y.L."/>
            <person name="Ee R."/>
            <person name="Yong D."/>
            <person name="How K.Y."/>
            <person name="Yin W.F."/>
            <person name="Chan K.G."/>
        </authorList>
    </citation>
    <scope>NUCLEOTIDE SEQUENCE [LARGE SCALE GENOMIC DNA]</scope>
    <source>
        <strain evidence="9">DSM 25325</strain>
    </source>
</reference>
<feature type="DNA-binding region" description="OmpR/PhoB-type" evidence="5">
    <location>
        <begin position="124"/>
        <end position="220"/>
    </location>
</feature>
<dbReference type="GO" id="GO:0032993">
    <property type="term" value="C:protein-DNA complex"/>
    <property type="evidence" value="ECO:0007669"/>
    <property type="project" value="TreeGrafter"/>
</dbReference>
<dbReference type="EMBL" id="CP011568">
    <property type="protein sequence ID" value="AKJ69452.1"/>
    <property type="molecule type" value="Genomic_DNA"/>
</dbReference>
<feature type="modified residue" description="4-aspartylphosphate" evidence="4">
    <location>
        <position position="51"/>
    </location>
</feature>
<dbReference type="SUPFAM" id="SSF52172">
    <property type="entry name" value="CheY-like"/>
    <property type="match status" value="1"/>
</dbReference>
<dbReference type="RefSeq" id="WP_047215364.1">
    <property type="nucleotide sequence ID" value="NZ_CP011568.3"/>
</dbReference>
<dbReference type="PATRIC" id="fig|445709.3.peg.3336"/>
<dbReference type="GO" id="GO:0005829">
    <property type="term" value="C:cytosol"/>
    <property type="evidence" value="ECO:0007669"/>
    <property type="project" value="TreeGrafter"/>
</dbReference>
<evidence type="ECO:0000256" key="1">
    <source>
        <dbReference type="ARBA" id="ARBA00023015"/>
    </source>
</evidence>
<dbReference type="PANTHER" id="PTHR48111">
    <property type="entry name" value="REGULATOR OF RPOS"/>
    <property type="match status" value="1"/>
</dbReference>
<dbReference type="CDD" id="cd00383">
    <property type="entry name" value="trans_reg_C"/>
    <property type="match status" value="1"/>
</dbReference>
<dbReference type="InterPro" id="IPR011006">
    <property type="entry name" value="CheY-like_superfamily"/>
</dbReference>
<dbReference type="STRING" id="445709.ABW99_15770"/>
<evidence type="ECO:0000313" key="9">
    <source>
        <dbReference type="Proteomes" id="UP000036700"/>
    </source>
</evidence>
<dbReference type="PROSITE" id="PS51755">
    <property type="entry name" value="OMPR_PHOB"/>
    <property type="match status" value="1"/>
</dbReference>
<keyword evidence="9" id="KW-1185">Reference proteome</keyword>
<dbReference type="GO" id="GO:0000976">
    <property type="term" value="F:transcription cis-regulatory region binding"/>
    <property type="evidence" value="ECO:0007669"/>
    <property type="project" value="TreeGrafter"/>
</dbReference>
<dbReference type="InterPro" id="IPR036388">
    <property type="entry name" value="WH-like_DNA-bd_sf"/>
</dbReference>
<dbReference type="InterPro" id="IPR039420">
    <property type="entry name" value="WalR-like"/>
</dbReference>
<accession>A0A0G3EVS7</accession>
<dbReference type="Gene3D" id="6.10.250.690">
    <property type="match status" value="1"/>
</dbReference>
<dbReference type="PANTHER" id="PTHR48111:SF67">
    <property type="entry name" value="TRANSCRIPTIONAL REGULATORY PROTEIN TCTD"/>
    <property type="match status" value="1"/>
</dbReference>
<dbReference type="InterPro" id="IPR001789">
    <property type="entry name" value="Sig_transdc_resp-reg_receiver"/>
</dbReference>
<dbReference type="Gene3D" id="1.10.10.10">
    <property type="entry name" value="Winged helix-like DNA-binding domain superfamily/Winged helix DNA-binding domain"/>
    <property type="match status" value="1"/>
</dbReference>
<evidence type="ECO:0000259" key="6">
    <source>
        <dbReference type="PROSITE" id="PS50110"/>
    </source>
</evidence>
<dbReference type="GO" id="GO:0000156">
    <property type="term" value="F:phosphorelay response regulator activity"/>
    <property type="evidence" value="ECO:0007669"/>
    <property type="project" value="TreeGrafter"/>
</dbReference>
<dbReference type="KEGG" id="ptx:ABW99_15770"/>
<name>A0A0G3EVS7_9BURK</name>
<dbReference type="Pfam" id="PF00486">
    <property type="entry name" value="Trans_reg_C"/>
    <property type="match status" value="1"/>
</dbReference>
<proteinExistence type="predicted"/>
<feature type="domain" description="Response regulatory" evidence="6">
    <location>
        <begin position="2"/>
        <end position="116"/>
    </location>
</feature>
<dbReference type="AlphaFoldDB" id="A0A0G3EVS7"/>
<evidence type="ECO:0000256" key="2">
    <source>
        <dbReference type="ARBA" id="ARBA00023125"/>
    </source>
</evidence>
<dbReference type="OrthoDB" id="9802426at2"/>
<keyword evidence="1" id="KW-0805">Transcription regulation</keyword>
<evidence type="ECO:0000256" key="3">
    <source>
        <dbReference type="ARBA" id="ARBA00023163"/>
    </source>
</evidence>
<evidence type="ECO:0000313" key="8">
    <source>
        <dbReference type="EMBL" id="AKJ69452.1"/>
    </source>
</evidence>
<sequence length="221" mass="24706">MRILLVEDVADVAEAIVACVQRMGHVIDWESNGRRAADLVTADFYDLLILDIMLPDLDGLSLLKRLGEKKVKTPVLMLTALAEIEERVRALDMGASDYLVKPFDFRELEARIRALLRQAIGHSTSALTCANLTIDLKTHAAELDGNPLDLTRREVMLLEILITRPGRIFSKDALIDRLFSIDDNPNANTVEQHVARLRKKLSGAHFSIRTLRGLGYQVVVP</sequence>
<dbReference type="GO" id="GO:0006355">
    <property type="term" value="P:regulation of DNA-templated transcription"/>
    <property type="evidence" value="ECO:0007669"/>
    <property type="project" value="InterPro"/>
</dbReference>
<dbReference type="InterPro" id="IPR001867">
    <property type="entry name" value="OmpR/PhoB-type_DNA-bd"/>
</dbReference>
<dbReference type="Proteomes" id="UP000036700">
    <property type="component" value="Chromosome"/>
</dbReference>
<dbReference type="SMART" id="SM00862">
    <property type="entry name" value="Trans_reg_C"/>
    <property type="match status" value="1"/>
</dbReference>
<dbReference type="PROSITE" id="PS50110">
    <property type="entry name" value="RESPONSE_REGULATORY"/>
    <property type="match status" value="1"/>
</dbReference>
<evidence type="ECO:0000256" key="5">
    <source>
        <dbReference type="PROSITE-ProRule" id="PRU01091"/>
    </source>
</evidence>
<gene>
    <name evidence="8" type="ORF">ABW99_15770</name>
</gene>
<organism evidence="8 9">
    <name type="scientific">Pandoraea thiooxydans</name>
    <dbReference type="NCBI Taxonomy" id="445709"/>
    <lineage>
        <taxon>Bacteria</taxon>
        <taxon>Pseudomonadati</taxon>
        <taxon>Pseudomonadota</taxon>
        <taxon>Betaproteobacteria</taxon>
        <taxon>Burkholderiales</taxon>
        <taxon>Burkholderiaceae</taxon>
        <taxon>Pandoraea</taxon>
    </lineage>
</organism>
<dbReference type="SMART" id="SM00448">
    <property type="entry name" value="REC"/>
    <property type="match status" value="1"/>
</dbReference>
<feature type="domain" description="OmpR/PhoB-type" evidence="7">
    <location>
        <begin position="124"/>
        <end position="220"/>
    </location>
</feature>
<protein>
    <submittedName>
        <fullName evidence="8">Two-component system response regulator</fullName>
    </submittedName>
</protein>